<reference evidence="1 2" key="1">
    <citation type="submission" date="2017-12" db="EMBL/GenBank/DDBJ databases">
        <title>High-resolution comparative analysis of great ape genomes.</title>
        <authorList>
            <person name="Pollen A."/>
            <person name="Hastie A."/>
            <person name="Hormozdiari F."/>
            <person name="Dougherty M."/>
            <person name="Liu R."/>
            <person name="Chaisson M."/>
            <person name="Hoppe E."/>
            <person name="Hill C."/>
            <person name="Pang A."/>
            <person name="Hillier L."/>
            <person name="Baker C."/>
            <person name="Armstrong J."/>
            <person name="Shendure J."/>
            <person name="Paten B."/>
            <person name="Wilson R."/>
            <person name="Chao H."/>
            <person name="Schneider V."/>
            <person name="Ventura M."/>
            <person name="Kronenberg Z."/>
            <person name="Murali S."/>
            <person name="Gordon D."/>
            <person name="Cantsilieris S."/>
            <person name="Munson K."/>
            <person name="Nelson B."/>
            <person name="Raja A."/>
            <person name="Underwood J."/>
            <person name="Diekhans M."/>
            <person name="Fiddes I."/>
            <person name="Haussler D."/>
            <person name="Eichler E."/>
        </authorList>
    </citation>
    <scope>NUCLEOTIDE SEQUENCE [LARGE SCALE GENOMIC DNA]</scope>
    <source>
        <strain evidence="1">Yerkes chimp pedigree #C0471</strain>
    </source>
</reference>
<organism evidence="1 2">
    <name type="scientific">Pan troglodytes</name>
    <name type="common">Chimpanzee</name>
    <dbReference type="NCBI Taxonomy" id="9598"/>
    <lineage>
        <taxon>Eukaryota</taxon>
        <taxon>Metazoa</taxon>
        <taxon>Chordata</taxon>
        <taxon>Craniata</taxon>
        <taxon>Vertebrata</taxon>
        <taxon>Euteleostomi</taxon>
        <taxon>Mammalia</taxon>
        <taxon>Eutheria</taxon>
        <taxon>Euarchontoglires</taxon>
        <taxon>Primates</taxon>
        <taxon>Haplorrhini</taxon>
        <taxon>Catarrhini</taxon>
        <taxon>Hominidae</taxon>
        <taxon>Pan</taxon>
    </lineage>
</organism>
<feature type="non-terminal residue" evidence="1">
    <location>
        <position position="1"/>
    </location>
</feature>
<dbReference type="AlphaFoldDB" id="A0A2J8JMI8"/>
<gene>
    <name evidence="1" type="ORF">CK820_G0046225</name>
</gene>
<evidence type="ECO:0000313" key="1">
    <source>
        <dbReference type="EMBL" id="PNI23964.1"/>
    </source>
</evidence>
<protein>
    <submittedName>
        <fullName evidence="1">KIAA0556 isoform 4</fullName>
    </submittedName>
</protein>
<proteinExistence type="predicted"/>
<dbReference type="Proteomes" id="UP000236370">
    <property type="component" value="Unassembled WGS sequence"/>
</dbReference>
<name>A0A2J8JMI8_PANTR</name>
<accession>A0A2J8JMI8</accession>
<dbReference type="EMBL" id="NBAG03000444">
    <property type="protein sequence ID" value="PNI23964.1"/>
    <property type="molecule type" value="Genomic_DNA"/>
</dbReference>
<evidence type="ECO:0000313" key="2">
    <source>
        <dbReference type="Proteomes" id="UP000236370"/>
    </source>
</evidence>
<comment type="caution">
    <text evidence="1">The sequence shown here is derived from an EMBL/GenBank/DDBJ whole genome shotgun (WGS) entry which is preliminary data.</text>
</comment>
<sequence>RSRSCSREKKEDIKAFEKQGPRAIETGALGARFLCLCQRCQFGAEIVTAESYSL</sequence>